<feature type="compositionally biased region" description="Basic and acidic residues" evidence="1">
    <location>
        <begin position="403"/>
        <end position="422"/>
    </location>
</feature>
<dbReference type="RefSeq" id="WP_239095613.1">
    <property type="nucleotide sequence ID" value="NZ_BOPB01000001.1"/>
</dbReference>
<evidence type="ECO:0008006" key="4">
    <source>
        <dbReference type="Google" id="ProtNLM"/>
    </source>
</evidence>
<dbReference type="Proteomes" id="UP000643165">
    <property type="component" value="Unassembled WGS sequence"/>
</dbReference>
<keyword evidence="3" id="KW-1185">Reference proteome</keyword>
<feature type="compositionally biased region" description="Polar residues" evidence="1">
    <location>
        <begin position="226"/>
        <end position="242"/>
    </location>
</feature>
<dbReference type="EMBL" id="BOPB01000001">
    <property type="protein sequence ID" value="GIJ19568.1"/>
    <property type="molecule type" value="Genomic_DNA"/>
</dbReference>
<feature type="compositionally biased region" description="Basic residues" evidence="1">
    <location>
        <begin position="307"/>
        <end position="317"/>
    </location>
</feature>
<accession>A0ABQ4INT6</accession>
<feature type="compositionally biased region" description="Low complexity" evidence="1">
    <location>
        <begin position="363"/>
        <end position="378"/>
    </location>
</feature>
<protein>
    <recommendedName>
        <fullName evidence="4">PPE family protein</fullName>
    </recommendedName>
</protein>
<organism evidence="2 3">
    <name type="scientific">Micromonospora lutea</name>
    <dbReference type="NCBI Taxonomy" id="419825"/>
    <lineage>
        <taxon>Bacteria</taxon>
        <taxon>Bacillati</taxon>
        <taxon>Actinomycetota</taxon>
        <taxon>Actinomycetes</taxon>
        <taxon>Micromonosporales</taxon>
        <taxon>Micromonosporaceae</taxon>
        <taxon>Micromonospora</taxon>
    </lineage>
</organism>
<feature type="region of interest" description="Disordered" evidence="1">
    <location>
        <begin position="226"/>
        <end position="451"/>
    </location>
</feature>
<evidence type="ECO:0000313" key="3">
    <source>
        <dbReference type="Proteomes" id="UP000643165"/>
    </source>
</evidence>
<evidence type="ECO:0000256" key="1">
    <source>
        <dbReference type="SAM" id="MobiDB-lite"/>
    </source>
</evidence>
<name>A0ABQ4INT6_9ACTN</name>
<evidence type="ECO:0000313" key="2">
    <source>
        <dbReference type="EMBL" id="GIJ19568.1"/>
    </source>
</evidence>
<reference evidence="2 3" key="1">
    <citation type="submission" date="2021-01" db="EMBL/GenBank/DDBJ databases">
        <title>Whole genome shotgun sequence of Verrucosispora lutea NBRC 106530.</title>
        <authorList>
            <person name="Komaki H."/>
            <person name="Tamura T."/>
        </authorList>
    </citation>
    <scope>NUCLEOTIDE SEQUENCE [LARGE SCALE GENOMIC DNA]</scope>
    <source>
        <strain evidence="2 3">NBRC 106530</strain>
    </source>
</reference>
<feature type="compositionally biased region" description="Polar residues" evidence="1">
    <location>
        <begin position="336"/>
        <end position="346"/>
    </location>
</feature>
<proteinExistence type="predicted"/>
<sequence length="451" mass="47931">MREPGVGRSGLTEWHLMNVADMWACLQGHHTDNHWRHVAGWRKVAELAGQHLERLRTYRARLAQVWPPDTNAASRAYLAKLDELIEQVQRTHDAAATNQTTLSAATQALSSSRVEIQKIYAEYAGKLQQRRAWEQTAADPKAAAASRAIQPPVTDSDLERLNIQARNIMYGLSTELQQAQTLLRHPPAQVVRHGDRSLDPVDPYSIVPAPVIPPIAPSLFPANVKTSTRTNLSSQHASTPSLPRTGPVLGSAGQTPAPARTDPRATTPSVPNQAAPPALGIATPSLGSVDRRVGPGVLTPPEDSKNPHPKPTNHARGRLQVGQTHNGLISSLPGAGSTQPNPVSNQPRRINPISGIIGGGAAGTAPAGSAGSRPASRGFPGVNHNTPGGSAGNIGTVPAAGYRSERNLKADDPPEWDPDHPWKTKQGVEPVLKPPEDHGPMDPGPAIGFTK</sequence>
<gene>
    <name evidence="2" type="ORF">Vlu01_01920</name>
</gene>
<comment type="caution">
    <text evidence="2">The sequence shown here is derived from an EMBL/GenBank/DDBJ whole genome shotgun (WGS) entry which is preliminary data.</text>
</comment>